<dbReference type="Proteomes" id="UP000184226">
    <property type="component" value="Unassembled WGS sequence"/>
</dbReference>
<feature type="region of interest" description="Disordered" evidence="2">
    <location>
        <begin position="1"/>
        <end position="22"/>
    </location>
</feature>
<dbReference type="CDD" id="cd07067">
    <property type="entry name" value="HP_PGM_like"/>
    <property type="match status" value="1"/>
</dbReference>
<evidence type="ECO:0000256" key="1">
    <source>
        <dbReference type="ARBA" id="ARBA00022801"/>
    </source>
</evidence>
<dbReference type="InterPro" id="IPR051021">
    <property type="entry name" value="Mito_Ser/Thr_phosphatase"/>
</dbReference>
<sequence length="164" mass="17672">MLLRHAKADSPQGIDDHSRPLARRGRIESAAMGKYMAGQGLAPDLAIVSTARRAQETWRLAQPAFAADTVRRDDGRLYGASAQEMLAIIQESPASAHVLLLVGHNPGLQQLAAGLIATGRPSAVSRLQREYPTAGLAVIDFAAADWRQVSPRSGHLERFETPES</sequence>
<dbReference type="Gene3D" id="3.40.50.1240">
    <property type="entry name" value="Phosphoglycerate mutase-like"/>
    <property type="match status" value="1"/>
</dbReference>
<dbReference type="PANTHER" id="PTHR20935:SF1">
    <property type="entry name" value="SLL1549 PROTEIN"/>
    <property type="match status" value="1"/>
</dbReference>
<keyword evidence="1" id="KW-0378">Hydrolase</keyword>
<accession>A0A1M5ZXP6</accession>
<proteinExistence type="predicted"/>
<name>A0A1M5ZXP6_9BURK</name>
<dbReference type="AlphaFoldDB" id="A0A1M5ZXP6"/>
<evidence type="ECO:0000256" key="2">
    <source>
        <dbReference type="SAM" id="MobiDB-lite"/>
    </source>
</evidence>
<reference evidence="3 4" key="1">
    <citation type="submission" date="2016-11" db="EMBL/GenBank/DDBJ databases">
        <authorList>
            <person name="Jaros S."/>
            <person name="Januszkiewicz K."/>
            <person name="Wedrychowicz H."/>
        </authorList>
    </citation>
    <scope>NUCLEOTIDE SEQUENCE [LARGE SCALE GENOMIC DNA]</scope>
    <source>
        <strain evidence="3 4">CGMCC 1.10190</strain>
    </source>
</reference>
<dbReference type="STRING" id="658167.SAMN04488135_12043"/>
<dbReference type="SUPFAM" id="SSF53254">
    <property type="entry name" value="Phosphoglycerate mutase-like"/>
    <property type="match status" value="1"/>
</dbReference>
<evidence type="ECO:0000313" key="3">
    <source>
        <dbReference type="EMBL" id="SHI29047.1"/>
    </source>
</evidence>
<gene>
    <name evidence="3" type="ORF">SAMN04488135_12043</name>
</gene>
<dbReference type="InterPro" id="IPR013078">
    <property type="entry name" value="His_Pase_superF_clade-1"/>
</dbReference>
<protein>
    <submittedName>
        <fullName evidence="3">Phosphohistidine phosphatase</fullName>
    </submittedName>
</protein>
<evidence type="ECO:0000313" key="4">
    <source>
        <dbReference type="Proteomes" id="UP000184226"/>
    </source>
</evidence>
<keyword evidence="4" id="KW-1185">Reference proteome</keyword>
<dbReference type="InterPro" id="IPR029033">
    <property type="entry name" value="His_PPase_superfam"/>
</dbReference>
<dbReference type="EMBL" id="FQXE01000020">
    <property type="protein sequence ID" value="SHI29047.1"/>
    <property type="molecule type" value="Genomic_DNA"/>
</dbReference>
<dbReference type="PANTHER" id="PTHR20935">
    <property type="entry name" value="PHOSPHOGLYCERATE MUTASE-RELATED"/>
    <property type="match status" value="1"/>
</dbReference>
<organism evidence="3 4">
    <name type="scientific">Pollutimonas bauzanensis</name>
    <dbReference type="NCBI Taxonomy" id="658167"/>
    <lineage>
        <taxon>Bacteria</taxon>
        <taxon>Pseudomonadati</taxon>
        <taxon>Pseudomonadota</taxon>
        <taxon>Betaproteobacteria</taxon>
        <taxon>Burkholderiales</taxon>
        <taxon>Alcaligenaceae</taxon>
        <taxon>Pollutimonas</taxon>
    </lineage>
</organism>
<dbReference type="GO" id="GO:0016787">
    <property type="term" value="F:hydrolase activity"/>
    <property type="evidence" value="ECO:0007669"/>
    <property type="project" value="UniProtKB-KW"/>
</dbReference>